<sequence>MKKVGIVGTGKGAKELFQFLTKVNHNIEVSCFVDEPREVSELPATYYHIDEFLFEKPKLDILYLASERQMFNDIVHLHLNASYECRRYNWPMHNYLFDNKAKLIYKRCPKVMNSSVSSHFYTATYGQAPQFDPQTQRSLDLDRYFMESQSIWEMDSDLQQYFKFAIMRDPIKRFISAYNHIVLRSKRFKSNDINDFISNFAFYLGNYDIHDHFCPQNEYVGDNISFYDQLVDIKQVSTLEQKLGVTFAEHNVTKSVAPSLDGESTYEMLSEQSLSTLYAYYQRDYELYADIVGWDVRRT</sequence>
<dbReference type="InterPro" id="IPR027417">
    <property type="entry name" value="P-loop_NTPase"/>
</dbReference>
<evidence type="ECO:0008006" key="3">
    <source>
        <dbReference type="Google" id="ProtNLM"/>
    </source>
</evidence>
<dbReference type="STRING" id="1859457.BET10_09040"/>
<evidence type="ECO:0000313" key="2">
    <source>
        <dbReference type="Proteomes" id="UP000179786"/>
    </source>
</evidence>
<dbReference type="RefSeq" id="WP_070984471.1">
    <property type="nucleotide sequence ID" value="NZ_MKJU01000025.1"/>
</dbReference>
<accession>A0A1S1MVT3</accession>
<name>A0A1S1MVT3_9GAMM</name>
<gene>
    <name evidence="1" type="ORF">BET10_09040</name>
</gene>
<proteinExistence type="predicted"/>
<dbReference type="GO" id="GO:0016020">
    <property type="term" value="C:membrane"/>
    <property type="evidence" value="ECO:0007669"/>
    <property type="project" value="InterPro"/>
</dbReference>
<organism evidence="1 2">
    <name type="scientific">Pseudoalteromonas amylolytica</name>
    <dbReference type="NCBI Taxonomy" id="1859457"/>
    <lineage>
        <taxon>Bacteria</taxon>
        <taxon>Pseudomonadati</taxon>
        <taxon>Pseudomonadota</taxon>
        <taxon>Gammaproteobacteria</taxon>
        <taxon>Alteromonadales</taxon>
        <taxon>Pseudoalteromonadaceae</taxon>
        <taxon>Pseudoalteromonas</taxon>
    </lineage>
</organism>
<dbReference type="EMBL" id="MKJU01000025">
    <property type="protein sequence ID" value="OHU91008.1"/>
    <property type="molecule type" value="Genomic_DNA"/>
</dbReference>
<dbReference type="AlphaFoldDB" id="A0A1S1MVT3"/>
<comment type="caution">
    <text evidence="1">The sequence shown here is derived from an EMBL/GenBank/DDBJ whole genome shotgun (WGS) entry which is preliminary data.</text>
</comment>
<dbReference type="SUPFAM" id="SSF52540">
    <property type="entry name" value="P-loop containing nucleoside triphosphate hydrolases"/>
    <property type="match status" value="1"/>
</dbReference>
<dbReference type="InterPro" id="IPR005331">
    <property type="entry name" value="Sulfotransferase"/>
</dbReference>
<protein>
    <recommendedName>
        <fullName evidence="3">Sulfotransferase domain-containing protein</fullName>
    </recommendedName>
</protein>
<evidence type="ECO:0000313" key="1">
    <source>
        <dbReference type="EMBL" id="OHU91008.1"/>
    </source>
</evidence>
<reference evidence="1 2" key="1">
    <citation type="submission" date="2016-09" db="EMBL/GenBank/DDBJ databases">
        <title>Pseudoalteromonas amylolytica sp. nov., isolated from the surface seawater.</title>
        <authorList>
            <person name="Wu Y.-H."/>
            <person name="Cheng H."/>
            <person name="Jin X.-B."/>
            <person name="Wang C.-S."/>
            <person name="Xu X.-W."/>
        </authorList>
    </citation>
    <scope>NUCLEOTIDE SEQUENCE [LARGE SCALE GENOMIC DNA]</scope>
    <source>
        <strain evidence="1 2">JW1</strain>
    </source>
</reference>
<keyword evidence="2" id="KW-1185">Reference proteome</keyword>
<dbReference type="Proteomes" id="UP000179786">
    <property type="component" value="Unassembled WGS sequence"/>
</dbReference>
<dbReference type="OrthoDB" id="288532at2"/>
<dbReference type="Pfam" id="PF03567">
    <property type="entry name" value="Sulfotransfer_2"/>
    <property type="match status" value="1"/>
</dbReference>
<dbReference type="GO" id="GO:0008146">
    <property type="term" value="F:sulfotransferase activity"/>
    <property type="evidence" value="ECO:0007669"/>
    <property type="project" value="InterPro"/>
</dbReference>